<sequence length="674" mass="75617">MGVFEGVVLAVDLAVENRKEEERETFKEVEEDIKRDVAERGGRIVDAGKLKEVADLASEKVTHVIVCHLEQDLARKAKRSGSRSKVVTEWWVDRCIEKNELVPLDSEVAFTPPRNLGGISDEMKDCVVCVTGYSGLRRLSIRELVSRTGALYSGTLNRNCTHLICYRYEGEKYKTARKWQEAGGSPSIVNHRWVEDCLRTWTYLSEPIYEDKCGEEADKEPQIPLRELVKLEVENSVSQEDDSEEEAELCRSRYASNRGSKRFEPKGTVKSERQEEPNSTPPASNVVQSSGANDAAREPEDMDLDDAHIDHPEEDLEDDDSFSCGQKEVLEEEMQQEEEARVENDAPVVADATPPKANSRASRELKGLQLFGWDAQSRKYPPGQKLSSEVQNLARKRVQPDRLVASPFTDSTRKKKSIQGQKAKEVTKLHLQSKKVTKKTAAKASKVKSSAQVQLATSKVTVSLSGMRSKVRLRCLKYAGKCGIEIAEVKSKEWREGTTHLLTPKLGRSEKTLAGMASGAWILKESWLRDCAKSRKGLMQEKDYFAKSAQDNLVTTNAAELWAQRYQETKRRAFHGMKAYFHGNCAQNAPSRETLIRIFKAGDGQVVDSAGGADFAVVPHPEHGDDPFVRECRAKNVGMVSDLFLIEWLALPGKDLTSQLRSETLRQRIMSRLA</sequence>
<dbReference type="SMART" id="SM00292">
    <property type="entry name" value="BRCT"/>
    <property type="match status" value="4"/>
</dbReference>
<evidence type="ECO:0000256" key="1">
    <source>
        <dbReference type="SAM" id="MobiDB-lite"/>
    </source>
</evidence>
<evidence type="ECO:0000313" key="3">
    <source>
        <dbReference type="EMBL" id="QDZ17859.1"/>
    </source>
</evidence>
<dbReference type="PROSITE" id="PS50172">
    <property type="entry name" value="BRCT"/>
    <property type="match status" value="2"/>
</dbReference>
<dbReference type="SUPFAM" id="SSF52113">
    <property type="entry name" value="BRCT domain"/>
    <property type="match status" value="3"/>
</dbReference>
<dbReference type="PANTHER" id="PTHR47181:SF2">
    <property type="entry name" value="BRCA1 C TERMINUS DOMAIN CONTAINING PROTEIN, EXPRESSED"/>
    <property type="match status" value="1"/>
</dbReference>
<dbReference type="EMBL" id="CP031034">
    <property type="protein sequence ID" value="QDZ17859.1"/>
    <property type="molecule type" value="Genomic_DNA"/>
</dbReference>
<keyword evidence="4" id="KW-1185">Reference proteome</keyword>
<evidence type="ECO:0000313" key="4">
    <source>
        <dbReference type="Proteomes" id="UP000316726"/>
    </source>
</evidence>
<accession>A0A5B8MC21</accession>
<dbReference type="InterPro" id="IPR001357">
    <property type="entry name" value="BRCT_dom"/>
</dbReference>
<dbReference type="Pfam" id="PF16589">
    <property type="entry name" value="BRCT_2"/>
    <property type="match status" value="1"/>
</dbReference>
<protein>
    <recommendedName>
        <fullName evidence="2">BRCT domain-containing protein</fullName>
    </recommendedName>
</protein>
<dbReference type="AlphaFoldDB" id="A0A5B8MC21"/>
<reference evidence="3 4" key="1">
    <citation type="submission" date="2018-07" db="EMBL/GenBank/DDBJ databases">
        <title>The complete nuclear genome of the prasinophyte Chloropicon primus (CCMP1205).</title>
        <authorList>
            <person name="Pombert J.-F."/>
            <person name="Otis C."/>
            <person name="Turmel M."/>
            <person name="Lemieux C."/>
        </authorList>
    </citation>
    <scope>NUCLEOTIDE SEQUENCE [LARGE SCALE GENOMIC DNA]</scope>
    <source>
        <strain evidence="3 4">CCMP1205</strain>
    </source>
</reference>
<feature type="domain" description="BRCT" evidence="2">
    <location>
        <begin position="1"/>
        <end position="109"/>
    </location>
</feature>
<dbReference type="InterPro" id="IPR036420">
    <property type="entry name" value="BRCT_dom_sf"/>
</dbReference>
<organism evidence="3 4">
    <name type="scientific">Chloropicon primus</name>
    <dbReference type="NCBI Taxonomy" id="1764295"/>
    <lineage>
        <taxon>Eukaryota</taxon>
        <taxon>Viridiplantae</taxon>
        <taxon>Chlorophyta</taxon>
        <taxon>Chloropicophyceae</taxon>
        <taxon>Chloropicales</taxon>
        <taxon>Chloropicaceae</taxon>
        <taxon>Chloropicon</taxon>
    </lineage>
</organism>
<dbReference type="OrthoDB" id="1935339at2759"/>
<proteinExistence type="predicted"/>
<dbReference type="Pfam" id="PF16770">
    <property type="entry name" value="RTT107_BRCT_5"/>
    <property type="match status" value="1"/>
</dbReference>
<dbReference type="Proteomes" id="UP000316726">
    <property type="component" value="Chromosome 1"/>
</dbReference>
<feature type="compositionally biased region" description="Basic and acidic residues" evidence="1">
    <location>
        <begin position="261"/>
        <end position="276"/>
    </location>
</feature>
<name>A0A5B8MC21_9CHLO</name>
<dbReference type="PANTHER" id="PTHR47181">
    <property type="entry name" value="BRCA1 C TERMINUS DOMAIN CONTAINING PROTEIN, EXPRESSED"/>
    <property type="match status" value="1"/>
</dbReference>
<gene>
    <name evidence="3" type="ORF">A3770_01p03770</name>
</gene>
<dbReference type="STRING" id="1764295.A0A5B8MC21"/>
<feature type="region of interest" description="Disordered" evidence="1">
    <location>
        <begin position="234"/>
        <end position="298"/>
    </location>
</feature>
<evidence type="ECO:0000259" key="2">
    <source>
        <dbReference type="PROSITE" id="PS50172"/>
    </source>
</evidence>
<feature type="compositionally biased region" description="Polar residues" evidence="1">
    <location>
        <begin position="277"/>
        <end position="292"/>
    </location>
</feature>
<dbReference type="Pfam" id="PF12738">
    <property type="entry name" value="PTCB-BRCT"/>
    <property type="match status" value="1"/>
</dbReference>
<dbReference type="Gene3D" id="3.40.50.10190">
    <property type="entry name" value="BRCT domain"/>
    <property type="match status" value="3"/>
</dbReference>
<dbReference type="InterPro" id="IPR044254">
    <property type="entry name" value="At4g02110-like"/>
</dbReference>
<feature type="domain" description="BRCT" evidence="2">
    <location>
        <begin position="118"/>
        <end position="211"/>
    </location>
</feature>